<feature type="region of interest" description="Disordered" evidence="5">
    <location>
        <begin position="436"/>
        <end position="466"/>
    </location>
</feature>
<evidence type="ECO:0000256" key="3">
    <source>
        <dbReference type="ARBA" id="ARBA00023163"/>
    </source>
</evidence>
<dbReference type="SUPFAM" id="SSF46774">
    <property type="entry name" value="ARID-like"/>
    <property type="match status" value="1"/>
</dbReference>
<dbReference type="VEuPathDB" id="FungiDB:BDEG_23873"/>
<keyword evidence="1" id="KW-0805">Transcription regulation</keyword>
<dbReference type="PANTHER" id="PTHR15348:SF0">
    <property type="entry name" value="PROTEIN DEAD RINGER"/>
    <property type="match status" value="1"/>
</dbReference>
<dbReference type="AlphaFoldDB" id="A0A177WKW3"/>
<evidence type="ECO:0000256" key="2">
    <source>
        <dbReference type="ARBA" id="ARBA00023125"/>
    </source>
</evidence>
<gene>
    <name evidence="7" type="ORF">BDEG_23873</name>
</gene>
<dbReference type="EMBL" id="DS022304">
    <property type="protein sequence ID" value="OAJ40100.1"/>
    <property type="molecule type" value="Genomic_DNA"/>
</dbReference>
<protein>
    <recommendedName>
        <fullName evidence="6">ARID domain-containing protein</fullName>
    </recommendedName>
</protein>
<dbReference type="Pfam" id="PF01388">
    <property type="entry name" value="ARID"/>
    <property type="match status" value="1"/>
</dbReference>
<dbReference type="Proteomes" id="UP000077115">
    <property type="component" value="Unassembled WGS sequence"/>
</dbReference>
<dbReference type="InterPro" id="IPR001606">
    <property type="entry name" value="ARID_dom"/>
</dbReference>
<keyword evidence="4" id="KW-0539">Nucleus</keyword>
<keyword evidence="2" id="KW-0238">DNA-binding</keyword>
<dbReference type="InterPro" id="IPR036431">
    <property type="entry name" value="ARID_dom_sf"/>
</dbReference>
<keyword evidence="3" id="KW-0804">Transcription</keyword>
<evidence type="ECO:0000256" key="5">
    <source>
        <dbReference type="SAM" id="MobiDB-lite"/>
    </source>
</evidence>
<dbReference type="Gene3D" id="1.10.150.60">
    <property type="entry name" value="ARID DNA-binding domain"/>
    <property type="match status" value="1"/>
</dbReference>
<organism evidence="7 8">
    <name type="scientific">Batrachochytrium dendrobatidis (strain JEL423)</name>
    <dbReference type="NCBI Taxonomy" id="403673"/>
    <lineage>
        <taxon>Eukaryota</taxon>
        <taxon>Fungi</taxon>
        <taxon>Fungi incertae sedis</taxon>
        <taxon>Chytridiomycota</taxon>
        <taxon>Chytridiomycota incertae sedis</taxon>
        <taxon>Chytridiomycetes</taxon>
        <taxon>Rhizophydiales</taxon>
        <taxon>Rhizophydiales incertae sedis</taxon>
        <taxon>Batrachochytrium</taxon>
    </lineage>
</organism>
<dbReference type="SMART" id="SM00501">
    <property type="entry name" value="BRIGHT"/>
    <property type="match status" value="1"/>
</dbReference>
<evidence type="ECO:0000256" key="4">
    <source>
        <dbReference type="ARBA" id="ARBA00023242"/>
    </source>
</evidence>
<dbReference type="SMART" id="SM01014">
    <property type="entry name" value="ARID"/>
    <property type="match status" value="1"/>
</dbReference>
<evidence type="ECO:0000313" key="8">
    <source>
        <dbReference type="Proteomes" id="UP000077115"/>
    </source>
</evidence>
<sequence>MARDDRSPLFKLKAKVRKLTPLTMPLQQPREQMNLKLENGFDEQNHLHQLSQSFTAHPGGGNSSLIEEGMYDSLHGSGMAMSRTAQRIIPSSYNSYESGSVSAIELNENRGPVNFLFMHEPLSDMQLPSQQNLNYQLQQQHPLLMQQHTQMQHHLMPAYSANNHNLHSFNSEFDFRAPLSASGQAIFADGGNLTPSTMNPNSSAFNFTTTNTHHPVNMLSSTANWLTATTRTSMLNGGRVDAASIGSGLQISAPVSITPYTLCKPTLPRGPVSYIPAVSLKEGHNSTSSLVSSVAKSIPAVTRHFLHHSASNPQHSFIHSPLIQQDSSRYQKDSNELSLNQRDKVQNPYLRRGSNSLSANSALCSDLEYYEPTVHDLAANTDSLSLDNKFNGYAMHNMQHQTSHGMINSMDGYTDDVDGTSYAGLMDNNQTLAGISNEGSSARNHNNNHRPKKIRKTAPAEVSDEAMSSDPDYYGFKSESSRKLDSHEFNVYILASLRAAGRRVDKLPCVDRKTLNFWALYHAVLDLGGYKVVTIQRKWKRVADLLKLRKSLTSSSFTLRTYYEYFLGAYDEHVLAATVGANTQGAVAQSNKQVLGAPAESPSSKQLEKPLVQLKQSSSQLQQETRQQPQLHTVKDNEIERSRISSQCEQIAYTDFGPMELVTASPFTSFTTTTPNMQYANPPTILPEVLTQILQPHHMDLVQTSSQLRLASAELASTTPLISHAVLDPAYSNTSQHSLLTTSTATTLHDPIGTPRLLTDMIGTTTPIKQPMLGMFQFEDLITKPEWTCQSLSDTTKLTNHFDSDSVSDYRTPVSSFGALDSSVCVSNETTALGTLLPCLSTTETQPIEDMDTKHALEACLTSNTEFNFNDSQTDMINLEIPSNTDYASLFTLM</sequence>
<dbReference type="PROSITE" id="PS51011">
    <property type="entry name" value="ARID"/>
    <property type="match status" value="1"/>
</dbReference>
<accession>A0A177WKW3</accession>
<dbReference type="InterPro" id="IPR045147">
    <property type="entry name" value="ARI3A/B/C"/>
</dbReference>
<dbReference type="OrthoDB" id="1678912at2759"/>
<name>A0A177WKW3_BATDL</name>
<evidence type="ECO:0000259" key="6">
    <source>
        <dbReference type="PROSITE" id="PS51011"/>
    </source>
</evidence>
<dbReference type="CDD" id="cd16100">
    <property type="entry name" value="ARID"/>
    <property type="match status" value="1"/>
</dbReference>
<reference evidence="7 8" key="1">
    <citation type="submission" date="2006-10" db="EMBL/GenBank/DDBJ databases">
        <title>The Genome Sequence of Batrachochytrium dendrobatidis JEL423.</title>
        <authorList>
            <consortium name="The Broad Institute Genome Sequencing Platform"/>
            <person name="Birren B."/>
            <person name="Lander E."/>
            <person name="Galagan J."/>
            <person name="Cuomo C."/>
            <person name="Devon K."/>
            <person name="Jaffe D."/>
            <person name="Butler J."/>
            <person name="Alvarez P."/>
            <person name="Gnerre S."/>
            <person name="Grabherr M."/>
            <person name="Kleber M."/>
            <person name="Mauceli E."/>
            <person name="Brockman W."/>
            <person name="Young S."/>
            <person name="LaButti K."/>
            <person name="Sykes S."/>
            <person name="DeCaprio D."/>
            <person name="Crawford M."/>
            <person name="Koehrsen M."/>
            <person name="Engels R."/>
            <person name="Montgomery P."/>
            <person name="Pearson M."/>
            <person name="Howarth C."/>
            <person name="Larson L."/>
            <person name="White J."/>
            <person name="O'Leary S."/>
            <person name="Kodira C."/>
            <person name="Zeng Q."/>
            <person name="Yandava C."/>
            <person name="Alvarado L."/>
            <person name="Longcore J."/>
            <person name="James T."/>
        </authorList>
    </citation>
    <scope>NUCLEOTIDE SEQUENCE [LARGE SCALE GENOMIC DNA]</scope>
    <source>
        <strain evidence="7 8">JEL423</strain>
    </source>
</reference>
<dbReference type="GO" id="GO:0005634">
    <property type="term" value="C:nucleus"/>
    <property type="evidence" value="ECO:0007669"/>
    <property type="project" value="TreeGrafter"/>
</dbReference>
<dbReference type="PANTHER" id="PTHR15348">
    <property type="entry name" value="AT-RICH INTERACTIVE DOMAIN-CONTAINING PROTEIN ARID DOMAIN- CONTAINING PROTEIN DEAD RINGER PROTEIN B-CELL REGULATOR OF IGH TRANSCRIPTION BRIGHT"/>
    <property type="match status" value="1"/>
</dbReference>
<feature type="compositionally biased region" description="Basic residues" evidence="5">
    <location>
        <begin position="446"/>
        <end position="456"/>
    </location>
</feature>
<dbReference type="GO" id="GO:0003677">
    <property type="term" value="F:DNA binding"/>
    <property type="evidence" value="ECO:0007669"/>
    <property type="project" value="UniProtKB-KW"/>
</dbReference>
<proteinExistence type="predicted"/>
<dbReference type="GO" id="GO:0006357">
    <property type="term" value="P:regulation of transcription by RNA polymerase II"/>
    <property type="evidence" value="ECO:0007669"/>
    <property type="project" value="InterPro"/>
</dbReference>
<evidence type="ECO:0000256" key="1">
    <source>
        <dbReference type="ARBA" id="ARBA00023015"/>
    </source>
</evidence>
<feature type="compositionally biased region" description="Basic and acidic residues" evidence="5">
    <location>
        <begin position="329"/>
        <end position="345"/>
    </location>
</feature>
<feature type="region of interest" description="Disordered" evidence="5">
    <location>
        <begin position="328"/>
        <end position="353"/>
    </location>
</feature>
<feature type="compositionally biased region" description="Polar residues" evidence="5">
    <location>
        <begin position="436"/>
        <end position="445"/>
    </location>
</feature>
<evidence type="ECO:0000313" key="7">
    <source>
        <dbReference type="EMBL" id="OAJ40100.1"/>
    </source>
</evidence>
<feature type="domain" description="ARID" evidence="6">
    <location>
        <begin position="483"/>
        <end position="575"/>
    </location>
</feature>
<reference evidence="7 8" key="2">
    <citation type="submission" date="2016-05" db="EMBL/GenBank/DDBJ databases">
        <title>Lineage-specific infection strategies underlie the spectrum of fungal disease in amphibians.</title>
        <authorList>
            <person name="Cuomo C.A."/>
            <person name="Farrer R.A."/>
            <person name="James T."/>
            <person name="Longcore J."/>
            <person name="Birren B."/>
        </authorList>
    </citation>
    <scope>NUCLEOTIDE SEQUENCE [LARGE SCALE GENOMIC DNA]</scope>
    <source>
        <strain evidence="7 8">JEL423</strain>
    </source>
</reference>
<dbReference type="STRING" id="403673.A0A177WKW3"/>